<accession>A0AAD5QU90</accession>
<feature type="region of interest" description="Disordered" evidence="1">
    <location>
        <begin position="1"/>
        <end position="29"/>
    </location>
</feature>
<dbReference type="AlphaFoldDB" id="A0AAD5QU90"/>
<protein>
    <submittedName>
        <fullName evidence="2">Uncharacterized protein</fullName>
    </submittedName>
</protein>
<organism evidence="2 3">
    <name type="scientific">Parelaphostrongylus tenuis</name>
    <name type="common">Meningeal worm</name>
    <dbReference type="NCBI Taxonomy" id="148309"/>
    <lineage>
        <taxon>Eukaryota</taxon>
        <taxon>Metazoa</taxon>
        <taxon>Ecdysozoa</taxon>
        <taxon>Nematoda</taxon>
        <taxon>Chromadorea</taxon>
        <taxon>Rhabditida</taxon>
        <taxon>Rhabditina</taxon>
        <taxon>Rhabditomorpha</taxon>
        <taxon>Strongyloidea</taxon>
        <taxon>Metastrongylidae</taxon>
        <taxon>Parelaphostrongylus</taxon>
    </lineage>
</organism>
<evidence type="ECO:0000313" key="2">
    <source>
        <dbReference type="EMBL" id="KAJ1361767.1"/>
    </source>
</evidence>
<name>A0AAD5QU90_PARTN</name>
<feature type="compositionally biased region" description="Basic and acidic residues" evidence="1">
    <location>
        <begin position="1"/>
        <end position="15"/>
    </location>
</feature>
<feature type="compositionally biased region" description="Polar residues" evidence="1">
    <location>
        <begin position="101"/>
        <end position="116"/>
    </location>
</feature>
<feature type="region of interest" description="Disordered" evidence="1">
    <location>
        <begin position="100"/>
        <end position="124"/>
    </location>
</feature>
<sequence>MKMDSLGNKRVEPQKHQSSGENHMEYEEPGVLRNSNTRRIDPNERLSNGFSDRARGYGLLSPIWSLDDPTTTNWGWGVGGWVAVVSSVTARAATAAVTVGGPSTRQTGASAVSGQCQHMGPGRRRNRLSSADIINVITASKGQSVSTTMLISSLIN</sequence>
<reference evidence="2" key="1">
    <citation type="submission" date="2021-06" db="EMBL/GenBank/DDBJ databases">
        <title>Parelaphostrongylus tenuis whole genome reference sequence.</title>
        <authorList>
            <person name="Garwood T.J."/>
            <person name="Larsen P.A."/>
            <person name="Fountain-Jones N.M."/>
            <person name="Garbe J.R."/>
            <person name="Macchietto M.G."/>
            <person name="Kania S.A."/>
            <person name="Gerhold R.W."/>
            <person name="Richards J.E."/>
            <person name="Wolf T.M."/>
        </authorList>
    </citation>
    <scope>NUCLEOTIDE SEQUENCE</scope>
    <source>
        <strain evidence="2">MNPRO001-30</strain>
        <tissue evidence="2">Meninges</tissue>
    </source>
</reference>
<evidence type="ECO:0000313" key="3">
    <source>
        <dbReference type="Proteomes" id="UP001196413"/>
    </source>
</evidence>
<proteinExistence type="predicted"/>
<comment type="caution">
    <text evidence="2">The sequence shown here is derived from an EMBL/GenBank/DDBJ whole genome shotgun (WGS) entry which is preliminary data.</text>
</comment>
<evidence type="ECO:0000256" key="1">
    <source>
        <dbReference type="SAM" id="MobiDB-lite"/>
    </source>
</evidence>
<gene>
    <name evidence="2" type="ORF">KIN20_021102</name>
</gene>
<dbReference type="Proteomes" id="UP001196413">
    <property type="component" value="Unassembled WGS sequence"/>
</dbReference>
<dbReference type="EMBL" id="JAHQIW010004266">
    <property type="protein sequence ID" value="KAJ1361767.1"/>
    <property type="molecule type" value="Genomic_DNA"/>
</dbReference>
<keyword evidence="3" id="KW-1185">Reference proteome</keyword>